<dbReference type="AlphaFoldDB" id="A0AAD9LRX6"/>
<reference evidence="2" key="1">
    <citation type="submission" date="2023-08" db="EMBL/GenBank/DDBJ databases">
        <title>Reference Genome Resource for the Citrus Pathogen Phytophthora citrophthora.</title>
        <authorList>
            <person name="Moller H."/>
            <person name="Coetzee B."/>
            <person name="Rose L.J."/>
            <person name="Van Niekerk J.M."/>
        </authorList>
    </citation>
    <scope>NUCLEOTIDE SEQUENCE</scope>
    <source>
        <strain evidence="2">STE-U-9442</strain>
    </source>
</reference>
<proteinExistence type="predicted"/>
<keyword evidence="3" id="KW-1185">Reference proteome</keyword>
<dbReference type="EMBL" id="JASMQC010000002">
    <property type="protein sequence ID" value="KAK1947645.1"/>
    <property type="molecule type" value="Genomic_DNA"/>
</dbReference>
<organism evidence="2 3">
    <name type="scientific">Phytophthora citrophthora</name>
    <dbReference type="NCBI Taxonomy" id="4793"/>
    <lineage>
        <taxon>Eukaryota</taxon>
        <taxon>Sar</taxon>
        <taxon>Stramenopiles</taxon>
        <taxon>Oomycota</taxon>
        <taxon>Peronosporomycetes</taxon>
        <taxon>Peronosporales</taxon>
        <taxon>Peronosporaceae</taxon>
        <taxon>Phytophthora</taxon>
    </lineage>
</organism>
<evidence type="ECO:0000313" key="3">
    <source>
        <dbReference type="Proteomes" id="UP001259832"/>
    </source>
</evidence>
<dbReference type="Proteomes" id="UP001259832">
    <property type="component" value="Unassembled WGS sequence"/>
</dbReference>
<gene>
    <name evidence="2" type="ORF">P3T76_001655</name>
</gene>
<sequence>MPETEPENEMEDDGEGGDDSYANAYLNDDVEESDDAELAEMLAKVQSIQQVEGRLQIETSAPAVGIEVKSSPMDASKASPRVSIPTSTEVRKSQSLVNSPSSSAGIYKSQDGITTISRSVLSARNVGTGTLLGVKKSAIYEDKLLQCVTTPKAIKKLQQKAVASPPGRKYLTLVFLRIRTLIFWCLCLATIGVCGE</sequence>
<name>A0AAD9LRX6_9STRA</name>
<evidence type="ECO:0000313" key="2">
    <source>
        <dbReference type="EMBL" id="KAK1947645.1"/>
    </source>
</evidence>
<evidence type="ECO:0000256" key="1">
    <source>
        <dbReference type="SAM" id="MobiDB-lite"/>
    </source>
</evidence>
<feature type="region of interest" description="Disordered" evidence="1">
    <location>
        <begin position="1"/>
        <end position="35"/>
    </location>
</feature>
<feature type="compositionally biased region" description="Acidic residues" evidence="1">
    <location>
        <begin position="1"/>
        <end position="18"/>
    </location>
</feature>
<accession>A0AAD9LRX6</accession>
<comment type="caution">
    <text evidence="2">The sequence shown here is derived from an EMBL/GenBank/DDBJ whole genome shotgun (WGS) entry which is preliminary data.</text>
</comment>
<protein>
    <submittedName>
        <fullName evidence="2">Uncharacterized protein</fullName>
    </submittedName>
</protein>